<evidence type="ECO:0000256" key="8">
    <source>
        <dbReference type="ARBA" id="ARBA00022741"/>
    </source>
</evidence>
<keyword evidence="17" id="KW-1185">Reference proteome</keyword>
<keyword evidence="8" id="KW-0547">Nucleotide-binding</keyword>
<evidence type="ECO:0000256" key="7">
    <source>
        <dbReference type="ARBA" id="ARBA00022692"/>
    </source>
</evidence>
<keyword evidence="9 16" id="KW-0418">Kinase</keyword>
<dbReference type="SUPFAM" id="SSF55781">
    <property type="entry name" value="GAF domain-like"/>
    <property type="match status" value="1"/>
</dbReference>
<dbReference type="InterPro" id="IPR036890">
    <property type="entry name" value="HATPase_C_sf"/>
</dbReference>
<feature type="transmembrane region" description="Helical" evidence="14">
    <location>
        <begin position="152"/>
        <end position="173"/>
    </location>
</feature>
<keyword evidence="6 16" id="KW-0808">Transferase</keyword>
<keyword evidence="11 14" id="KW-1133">Transmembrane helix</keyword>
<feature type="domain" description="Histidine kinase" evidence="15">
    <location>
        <begin position="476"/>
        <end position="579"/>
    </location>
</feature>
<evidence type="ECO:0000313" key="16">
    <source>
        <dbReference type="EMBL" id="AQS52449.1"/>
    </source>
</evidence>
<organism evidence="16 17">
    <name type="scientific">Jeotgalibaca dankookensis</name>
    <dbReference type="NCBI Taxonomy" id="708126"/>
    <lineage>
        <taxon>Bacteria</taxon>
        <taxon>Bacillati</taxon>
        <taxon>Bacillota</taxon>
        <taxon>Bacilli</taxon>
        <taxon>Lactobacillales</taxon>
        <taxon>Carnobacteriaceae</taxon>
        <taxon>Jeotgalibaca</taxon>
    </lineage>
</organism>
<evidence type="ECO:0000313" key="17">
    <source>
        <dbReference type="Proteomes" id="UP000188993"/>
    </source>
</evidence>
<feature type="transmembrane region" description="Helical" evidence="14">
    <location>
        <begin position="185"/>
        <end position="205"/>
    </location>
</feature>
<dbReference type="AlphaFoldDB" id="A0A1S6ILM5"/>
<dbReference type="InterPro" id="IPR003594">
    <property type="entry name" value="HATPase_dom"/>
</dbReference>
<keyword evidence="7 14" id="KW-0812">Transmembrane</keyword>
<feature type="transmembrane region" description="Helical" evidence="14">
    <location>
        <begin position="6"/>
        <end position="23"/>
    </location>
</feature>
<comment type="subcellular location">
    <subcellularLocation>
        <location evidence="2">Cell membrane</location>
        <topology evidence="2">Multi-pass membrane protein</topology>
    </subcellularLocation>
</comment>
<keyword evidence="10" id="KW-0067">ATP-binding</keyword>
<dbReference type="Gene3D" id="3.30.450.40">
    <property type="match status" value="1"/>
</dbReference>
<evidence type="ECO:0000256" key="5">
    <source>
        <dbReference type="ARBA" id="ARBA00022553"/>
    </source>
</evidence>
<evidence type="ECO:0000256" key="6">
    <source>
        <dbReference type="ARBA" id="ARBA00022679"/>
    </source>
</evidence>
<sequence>MFSLLILMLLRSGLIILLAYLLLNIPTFRRMLNQRRSIKTQLFFIFIFGLFVVISNFTGIEITNSQVIVEQLTTQLSNESALANTRVLTIGVSGLIGGPFVGLSVGILSAIMRFFQGGAEVHIYVVSSILIGLFSGLYGYRSVRKNTFPSVQSGLVFGMLMEATQMICILLLSSNLASAWQLVEFIAIPMMGANSIGTAIFLSIIETTLKQEEMTKAIQTQDVLELTNKTLPYFRMGLNEKSAHEVATIIKKFLDISAVSLTNQTEILAHVGVGSDHHKPASQILTGLSKEVLEKGMMKEVYTRKEINCGDPDCPLQAALVLPLKSKNQTVGTLKLYFTDANDLTPVERRLAEGLATIFSNQIELGERENESKLLKEAEIDSLQAQVSPHFLFNAMNTISSLIRIDSEKARKLVLELSYFLRANLQGSRQPKITLERELAQLNNYMALEFARFPDRYEVDIQVEDSLKGAQVPPFILQNLVENAFRHAFKNRKTGNKVVIEVIQEEHILYLSVADNGYGIPDSILENIGKKPIDSEKGSGTALDNLNRRLLNLYGKDSTLMFTTSERGTVVTCRIPVEFA</sequence>
<dbReference type="Gene3D" id="3.30.565.10">
    <property type="entry name" value="Histidine kinase-like ATPase, C-terminal domain"/>
    <property type="match status" value="1"/>
</dbReference>
<dbReference type="PANTHER" id="PTHR34220">
    <property type="entry name" value="SENSOR HISTIDINE KINASE YPDA"/>
    <property type="match status" value="1"/>
</dbReference>
<dbReference type="InterPro" id="IPR029016">
    <property type="entry name" value="GAF-like_dom_sf"/>
</dbReference>
<accession>A0A1S6ILM5</accession>
<dbReference type="RefSeq" id="WP_062471401.1">
    <property type="nucleotide sequence ID" value="NZ_BBYN01000029.1"/>
</dbReference>
<reference evidence="16 17" key="1">
    <citation type="journal article" date="2014" name="Int. J. Syst. Evol. Microbiol.">
        <title>Jeotgalibaca dankookensis gen. nov., sp. nov., a member of the family Carnobacteriaceae, isolated from seujeot (Korean traditional food).</title>
        <authorList>
            <person name="Lee D.G."/>
            <person name="Trujillo M.E."/>
            <person name="Kang H."/>
            <person name="Ahn T.Y."/>
        </authorList>
    </citation>
    <scope>NUCLEOTIDE SEQUENCE [LARGE SCALE GENOMIC DNA]</scope>
    <source>
        <strain evidence="16 17">EX-07</strain>
    </source>
</reference>
<dbReference type="Pfam" id="PF06580">
    <property type="entry name" value="His_kinase"/>
    <property type="match status" value="1"/>
</dbReference>
<keyword evidence="4" id="KW-1003">Cell membrane</keyword>
<keyword evidence="5" id="KW-0597">Phosphoprotein</keyword>
<evidence type="ECO:0000256" key="2">
    <source>
        <dbReference type="ARBA" id="ARBA00004651"/>
    </source>
</evidence>
<dbReference type="SMART" id="SM00065">
    <property type="entry name" value="GAF"/>
    <property type="match status" value="1"/>
</dbReference>
<dbReference type="Pfam" id="PF07694">
    <property type="entry name" value="5TM-5TMR_LYT"/>
    <property type="match status" value="1"/>
</dbReference>
<dbReference type="InterPro" id="IPR011620">
    <property type="entry name" value="Sig_transdc_His_kinase_LytS_TM"/>
</dbReference>
<evidence type="ECO:0000256" key="12">
    <source>
        <dbReference type="ARBA" id="ARBA00023012"/>
    </source>
</evidence>
<evidence type="ECO:0000259" key="15">
    <source>
        <dbReference type="PROSITE" id="PS50109"/>
    </source>
</evidence>
<dbReference type="SMART" id="SM00387">
    <property type="entry name" value="HATPase_c"/>
    <property type="match status" value="1"/>
</dbReference>
<evidence type="ECO:0000256" key="13">
    <source>
        <dbReference type="ARBA" id="ARBA00023136"/>
    </source>
</evidence>
<evidence type="ECO:0000256" key="1">
    <source>
        <dbReference type="ARBA" id="ARBA00000085"/>
    </source>
</evidence>
<dbReference type="InterPro" id="IPR050640">
    <property type="entry name" value="Bact_2-comp_sensor_kinase"/>
</dbReference>
<feature type="transmembrane region" description="Helical" evidence="14">
    <location>
        <begin position="87"/>
        <end position="111"/>
    </location>
</feature>
<dbReference type="PANTHER" id="PTHR34220:SF7">
    <property type="entry name" value="SENSOR HISTIDINE KINASE YPDA"/>
    <property type="match status" value="1"/>
</dbReference>
<dbReference type="KEGG" id="jda:BW727_100039"/>
<evidence type="ECO:0000256" key="4">
    <source>
        <dbReference type="ARBA" id="ARBA00022475"/>
    </source>
</evidence>
<comment type="catalytic activity">
    <reaction evidence="1">
        <text>ATP + protein L-histidine = ADP + protein N-phospho-L-histidine.</text>
        <dbReference type="EC" id="2.7.13.3"/>
    </reaction>
</comment>
<dbReference type="OrthoDB" id="9776552at2"/>
<protein>
    <recommendedName>
        <fullName evidence="3">histidine kinase</fullName>
        <ecNumber evidence="3">2.7.13.3</ecNumber>
    </recommendedName>
</protein>
<dbReference type="Pfam" id="PF02518">
    <property type="entry name" value="HATPase_c"/>
    <property type="match status" value="1"/>
</dbReference>
<feature type="transmembrane region" description="Helical" evidence="14">
    <location>
        <begin position="43"/>
        <end position="67"/>
    </location>
</feature>
<dbReference type="Proteomes" id="UP000188993">
    <property type="component" value="Chromosome"/>
</dbReference>
<dbReference type="InterPro" id="IPR010559">
    <property type="entry name" value="Sig_transdc_His_kin_internal"/>
</dbReference>
<evidence type="ECO:0000256" key="14">
    <source>
        <dbReference type="SAM" id="Phobius"/>
    </source>
</evidence>
<dbReference type="EMBL" id="CP019728">
    <property type="protein sequence ID" value="AQS52449.1"/>
    <property type="molecule type" value="Genomic_DNA"/>
</dbReference>
<dbReference type="GO" id="GO:0005524">
    <property type="term" value="F:ATP binding"/>
    <property type="evidence" value="ECO:0007669"/>
    <property type="project" value="UniProtKB-KW"/>
</dbReference>
<dbReference type="PROSITE" id="PS50109">
    <property type="entry name" value="HIS_KIN"/>
    <property type="match status" value="1"/>
</dbReference>
<keyword evidence="12" id="KW-0902">Two-component regulatory system</keyword>
<dbReference type="STRING" id="708126.BW727_100039"/>
<proteinExistence type="predicted"/>
<keyword evidence="13 14" id="KW-0472">Membrane</keyword>
<evidence type="ECO:0000256" key="10">
    <source>
        <dbReference type="ARBA" id="ARBA00022840"/>
    </source>
</evidence>
<dbReference type="InterPro" id="IPR005467">
    <property type="entry name" value="His_kinase_dom"/>
</dbReference>
<name>A0A1S6ILM5_9LACT</name>
<dbReference type="InterPro" id="IPR003018">
    <property type="entry name" value="GAF"/>
</dbReference>
<dbReference type="EC" id="2.7.13.3" evidence="3"/>
<feature type="transmembrane region" description="Helical" evidence="14">
    <location>
        <begin position="123"/>
        <end position="140"/>
    </location>
</feature>
<evidence type="ECO:0000256" key="11">
    <source>
        <dbReference type="ARBA" id="ARBA00022989"/>
    </source>
</evidence>
<dbReference type="SUPFAM" id="SSF55874">
    <property type="entry name" value="ATPase domain of HSP90 chaperone/DNA topoisomerase II/histidine kinase"/>
    <property type="match status" value="1"/>
</dbReference>
<evidence type="ECO:0000256" key="3">
    <source>
        <dbReference type="ARBA" id="ARBA00012438"/>
    </source>
</evidence>
<dbReference type="Pfam" id="PF13492">
    <property type="entry name" value="GAF_3"/>
    <property type="match status" value="1"/>
</dbReference>
<dbReference type="GO" id="GO:0000155">
    <property type="term" value="F:phosphorelay sensor kinase activity"/>
    <property type="evidence" value="ECO:0007669"/>
    <property type="project" value="InterPro"/>
</dbReference>
<dbReference type="GO" id="GO:0005886">
    <property type="term" value="C:plasma membrane"/>
    <property type="evidence" value="ECO:0007669"/>
    <property type="project" value="UniProtKB-SubCell"/>
</dbReference>
<dbReference type="GO" id="GO:0071555">
    <property type="term" value="P:cell wall organization"/>
    <property type="evidence" value="ECO:0007669"/>
    <property type="project" value="InterPro"/>
</dbReference>
<evidence type="ECO:0000256" key="9">
    <source>
        <dbReference type="ARBA" id="ARBA00022777"/>
    </source>
</evidence>
<gene>
    <name evidence="16" type="primary">ypdA_1</name>
    <name evidence="16" type="ORF">BW727_100039</name>
</gene>